<name>A0A6G1LQE3_9PEZI</name>
<organism evidence="1 2">
    <name type="scientific">Teratosphaeria nubilosa</name>
    <dbReference type="NCBI Taxonomy" id="161662"/>
    <lineage>
        <taxon>Eukaryota</taxon>
        <taxon>Fungi</taxon>
        <taxon>Dikarya</taxon>
        <taxon>Ascomycota</taxon>
        <taxon>Pezizomycotina</taxon>
        <taxon>Dothideomycetes</taxon>
        <taxon>Dothideomycetidae</taxon>
        <taxon>Mycosphaerellales</taxon>
        <taxon>Teratosphaeriaceae</taxon>
        <taxon>Teratosphaeria</taxon>
    </lineage>
</organism>
<gene>
    <name evidence="1" type="ORF">EJ03DRAFT_5627</name>
</gene>
<sequence length="111" mass="12079">MLLASVSTMRTAKAFRRNLAIAAFQHVAALEMCSGGPCLDEFAGLLHAPQDDAAHESRTRGNSNAGVCLALPKGRSMLCQELRHRQARRCPAVHCEALQGHCHWRPPCGSF</sequence>
<accession>A0A6G1LQE3</accession>
<dbReference type="Proteomes" id="UP000799436">
    <property type="component" value="Unassembled WGS sequence"/>
</dbReference>
<reference evidence="1" key="1">
    <citation type="journal article" date="2020" name="Stud. Mycol.">
        <title>101 Dothideomycetes genomes: a test case for predicting lifestyles and emergence of pathogens.</title>
        <authorList>
            <person name="Haridas S."/>
            <person name="Albert R."/>
            <person name="Binder M."/>
            <person name="Bloem J."/>
            <person name="Labutti K."/>
            <person name="Salamov A."/>
            <person name="Andreopoulos B."/>
            <person name="Baker S."/>
            <person name="Barry K."/>
            <person name="Bills G."/>
            <person name="Bluhm B."/>
            <person name="Cannon C."/>
            <person name="Castanera R."/>
            <person name="Culley D."/>
            <person name="Daum C."/>
            <person name="Ezra D."/>
            <person name="Gonzalez J."/>
            <person name="Henrissat B."/>
            <person name="Kuo A."/>
            <person name="Liang C."/>
            <person name="Lipzen A."/>
            <person name="Lutzoni F."/>
            <person name="Magnuson J."/>
            <person name="Mondo S."/>
            <person name="Nolan M."/>
            <person name="Ohm R."/>
            <person name="Pangilinan J."/>
            <person name="Park H.-J."/>
            <person name="Ramirez L."/>
            <person name="Alfaro M."/>
            <person name="Sun H."/>
            <person name="Tritt A."/>
            <person name="Yoshinaga Y."/>
            <person name="Zwiers L.-H."/>
            <person name="Turgeon B."/>
            <person name="Goodwin S."/>
            <person name="Spatafora J."/>
            <person name="Crous P."/>
            <person name="Grigoriev I."/>
        </authorList>
    </citation>
    <scope>NUCLEOTIDE SEQUENCE</scope>
    <source>
        <strain evidence="1">CBS 116005</strain>
    </source>
</reference>
<keyword evidence="2" id="KW-1185">Reference proteome</keyword>
<protein>
    <submittedName>
        <fullName evidence="1">Uncharacterized protein</fullName>
    </submittedName>
</protein>
<evidence type="ECO:0000313" key="1">
    <source>
        <dbReference type="EMBL" id="KAF2774374.1"/>
    </source>
</evidence>
<proteinExistence type="predicted"/>
<dbReference type="AlphaFoldDB" id="A0A6G1LQE3"/>
<dbReference type="EMBL" id="ML995808">
    <property type="protein sequence ID" value="KAF2774374.1"/>
    <property type="molecule type" value="Genomic_DNA"/>
</dbReference>
<evidence type="ECO:0000313" key="2">
    <source>
        <dbReference type="Proteomes" id="UP000799436"/>
    </source>
</evidence>